<dbReference type="RefSeq" id="WP_143036752.1">
    <property type="nucleotide sequence ID" value="NZ_FNWX01000006.1"/>
</dbReference>
<dbReference type="Proteomes" id="UP000198555">
    <property type="component" value="Unassembled WGS sequence"/>
</dbReference>
<dbReference type="STRING" id="420404.SAMN05421793_10650"/>
<evidence type="ECO:0000313" key="1">
    <source>
        <dbReference type="EMBL" id="SEH47668.1"/>
    </source>
</evidence>
<reference evidence="2" key="1">
    <citation type="submission" date="2016-10" db="EMBL/GenBank/DDBJ databases">
        <authorList>
            <person name="Varghese N."/>
            <person name="Submissions S."/>
        </authorList>
    </citation>
    <scope>NUCLEOTIDE SEQUENCE [LARGE SCALE GENOMIC DNA]</scope>
    <source>
        <strain evidence="2">DSM 19326</strain>
    </source>
</reference>
<name>A0A1H6IGP9_9FLAO</name>
<organism evidence="1 2">
    <name type="scientific">Epilithonimonas hominis</name>
    <dbReference type="NCBI Taxonomy" id="420404"/>
    <lineage>
        <taxon>Bacteria</taxon>
        <taxon>Pseudomonadati</taxon>
        <taxon>Bacteroidota</taxon>
        <taxon>Flavobacteriia</taxon>
        <taxon>Flavobacteriales</taxon>
        <taxon>Weeksellaceae</taxon>
        <taxon>Chryseobacterium group</taxon>
        <taxon>Epilithonimonas</taxon>
    </lineage>
</organism>
<proteinExistence type="predicted"/>
<gene>
    <name evidence="1" type="ORF">SAMN05421793_10650</name>
</gene>
<evidence type="ECO:0000313" key="2">
    <source>
        <dbReference type="Proteomes" id="UP000198555"/>
    </source>
</evidence>
<keyword evidence="2" id="KW-1185">Reference proteome</keyword>
<sequence length="353" mass="42188">MRHIFDIHSPLTLMIALKIIEQQDLNFSDCTFFYSKIDIINYKFSPLIKLYINNLKFKINYPSVITFPINYFFERRNIKKIDTEINKIVEKEDFCFYTSHLIFPEKRLFATHKLCKKIYYMEEGLMSYMPYDPKNIKKFYGDNINKYYKLFFKMMYNNRFNNLIEPFPKLPNYSGCFAINETAFGNFSKKIIITLPFVKNENDDNIENLLVLDHFEDIKGFTPSYYFYCVIEIFKYLEKIKVKSIHVKIHPAQKFKKIDHFKILEKIGKQYNITVLNTSENIIIENLIYANRNIKLFGILSSTLYYVSLFNEKSRIISFLETLNSVDDFAKNNNNFNIVRNQFPSLFGNITIQ</sequence>
<dbReference type="EMBL" id="FNWX01000006">
    <property type="protein sequence ID" value="SEH47668.1"/>
    <property type="molecule type" value="Genomic_DNA"/>
</dbReference>
<protein>
    <submittedName>
        <fullName evidence="1">Uncharacterized protein</fullName>
    </submittedName>
</protein>
<dbReference type="AlphaFoldDB" id="A0A1H6IGP9"/>
<accession>A0A1H6IGP9</accession>